<dbReference type="EMBL" id="CM020620">
    <property type="protein sequence ID" value="KAK1869923.1"/>
    <property type="molecule type" value="Genomic_DNA"/>
</dbReference>
<protein>
    <submittedName>
        <fullName evidence="1">Uncharacterized protein</fullName>
    </submittedName>
</protein>
<evidence type="ECO:0000313" key="2">
    <source>
        <dbReference type="Proteomes" id="UP000798662"/>
    </source>
</evidence>
<evidence type="ECO:0000313" key="1">
    <source>
        <dbReference type="EMBL" id="KAK1869923.1"/>
    </source>
</evidence>
<proteinExistence type="predicted"/>
<accession>A0ACC3CJ69</accession>
<dbReference type="Proteomes" id="UP000798662">
    <property type="component" value="Chromosome 3"/>
</dbReference>
<reference evidence="1" key="1">
    <citation type="submission" date="2019-11" db="EMBL/GenBank/DDBJ databases">
        <title>Nori genome reveals adaptations in red seaweeds to the harsh intertidal environment.</title>
        <authorList>
            <person name="Wang D."/>
            <person name="Mao Y."/>
        </authorList>
    </citation>
    <scope>NUCLEOTIDE SEQUENCE</scope>
    <source>
        <tissue evidence="1">Gametophyte</tissue>
    </source>
</reference>
<gene>
    <name evidence="1" type="ORF">I4F81_012387</name>
</gene>
<name>A0ACC3CJ69_PYRYE</name>
<keyword evidence="2" id="KW-1185">Reference proteome</keyword>
<comment type="caution">
    <text evidence="1">The sequence shown here is derived from an EMBL/GenBank/DDBJ whole genome shotgun (WGS) entry which is preliminary data.</text>
</comment>
<sequence length="1388" mass="138305">MWPPLALLSHPRRRVVVYPPPHPPSPPPHARTFPHRHRFATVLPPPPATASCSLQRPPPYAAILVGPTQLPPPTPPSLLTAHPPPVRPTVRERLLRLCAPSSLRPSWGRHHDAAPGALVTMPPPLRPPVANVGGLSSLGSRSSVMPLAAPLGTLASHSCAGEPLPPVNNMLPTALPHRLPQTGLAPTPSRDAYFTPPARLPSMPPVVGIPGSWPPAAPASAPVGLPMPLPSPLSMGVHRGVGLSKLGMFPTPPPASASPVSGAPPAAFPAGPSMAYAHRLPPVRTPAAPPAGPHPLLGRSPLPLPLPLSHHVSSVTSPPPVVGGHPLLRPPASNVLDRPVDGARPVANRRPSPRADSRVGLPALSRPRVANTTSPPGPAGSPPRRPSVPRSEAEERRDLGAKEAVKAAKKRDHRLPVPVRSPQPQPGVAVASAEPNRKGVPSRARTPLGAAAVTGAPAVPAKLPPRPPSSAGVSADLSVDGSKATDAAPAVTTPAVPRKPRKPYTITKARECWSAEEHHRFLRALELYSRDWKRIEAHVRTKTVLQIRSHAQKHFYKVQKNKTGEYVPPARIKRRPNSASAGASMAASGAASGAGNDSVPAVGCSTSSYDATAVTGDGGLSRATGSSPSERARGRSVIGSGAGGGLAAAAAAAAIAAAASAGPASGAVAEGHSGEGRPFVDSGTDRTRTAAGRQQSSSGDDGGSGRSNNSQTYQPKDGRPTGASGFMADAAVEAAGQSAGVVNGAGNGVGSGADVSVDPFVAGAAAAVAAAAASASAGDGSVPSPFAPYSQVHGVPSTAMAGALSAHTAWLAAAHAQQGVAPPALPGVASHLCPPPMYGTGGPSMYCMPPPWMPSYAPSAYTSPPPAPPGGAFPMYPMAWPQYYPHPAMAAAMAAAAYGTAPRPELSMSPGGLGVSAAGQAPFVNDNHAAVALGASGADPVGAPELSEQLHVSRSAAATEAAGAQASLDVSPGPSPVETGRLGSGSADGFPVGVPAQGWATAAASRRAHRARVLRALKSRAATAGGAAEDALISERPLPAQAAGGSAHDGGVGRRPRVLTPSGAAYFGTVAASGAGGATVRGAAVAGAAQRSAPVPAEDSGGDSMDGSGSGGDSLIGSHTSVEVAPGGSDDTARGGRDDPPSDSVFGRSSSPPSAVAPPRSSLPVGGRPSGVPLGTGSPDILARAVGTARLDHGSDGSGSPGGRAGQSSSGQRGGGSSDPASGGSTYAGSSRGNSRELASPGIGGPRPPAGPGAPRGGGAGSGSGDVGASTCRGSVGGSGGGTPPDGSEAGSPLCGKRPREARAEGACGGAARRPPLSPHFHKQRAGVRPDARRERLAISWAALQQERDDAARGRPVAVVPAESEHVPESQLPTGALPYQLENRRAMR</sequence>
<organism evidence="1 2">
    <name type="scientific">Pyropia yezoensis</name>
    <name type="common">Susabi-nori</name>
    <name type="synonym">Porphyra yezoensis</name>
    <dbReference type="NCBI Taxonomy" id="2788"/>
    <lineage>
        <taxon>Eukaryota</taxon>
        <taxon>Rhodophyta</taxon>
        <taxon>Bangiophyceae</taxon>
        <taxon>Bangiales</taxon>
        <taxon>Bangiaceae</taxon>
        <taxon>Pyropia</taxon>
    </lineage>
</organism>